<dbReference type="EMBL" id="VUOB01000001">
    <property type="protein sequence ID" value="KAA2267014.1"/>
    <property type="molecule type" value="Genomic_DNA"/>
</dbReference>
<keyword evidence="1" id="KW-0805">Transcription regulation</keyword>
<dbReference type="Pfam" id="PF09339">
    <property type="entry name" value="HTH_IclR"/>
    <property type="match status" value="1"/>
</dbReference>
<feature type="domain" description="IclR-ED" evidence="5">
    <location>
        <begin position="70"/>
        <end position="252"/>
    </location>
</feature>
<protein>
    <submittedName>
        <fullName evidence="6">IclR family transcriptional regulator</fullName>
    </submittedName>
</protein>
<dbReference type="OrthoDB" id="60629at2"/>
<keyword evidence="7" id="KW-1185">Reference proteome</keyword>
<feature type="domain" description="HTH iclR-type" evidence="4">
    <location>
        <begin position="8"/>
        <end position="69"/>
    </location>
</feature>
<dbReference type="Gene3D" id="1.10.10.10">
    <property type="entry name" value="Winged helix-like DNA-binding domain superfamily/Winged helix DNA-binding domain"/>
    <property type="match status" value="1"/>
</dbReference>
<evidence type="ECO:0000259" key="4">
    <source>
        <dbReference type="PROSITE" id="PS51077"/>
    </source>
</evidence>
<evidence type="ECO:0000256" key="1">
    <source>
        <dbReference type="ARBA" id="ARBA00023015"/>
    </source>
</evidence>
<sequence>MSTEPTVVKSADRVLAVFDLLAERGPLSFSDICEALELPKSSTHNLLHTMVIRGYLDRDPQQKAFRLGVRVWQVAQHCTDVEHLRRLLRPLMERLVERTEETVQLATLDGVSAVYLEIVESPHPMKLTSKVGSRLPAHASAVGKVLLAHLPAGEAGARLAGADLVRMTDRTLTTVDALLRDLALTRQRGYGLDMEEFVIGCRCVAMPVRNADGTVIAALSVSIPTPRYSRETAAAARAELAATVAEAERLIG</sequence>
<evidence type="ECO:0000256" key="2">
    <source>
        <dbReference type="ARBA" id="ARBA00023125"/>
    </source>
</evidence>
<dbReference type="GO" id="GO:0003700">
    <property type="term" value="F:DNA-binding transcription factor activity"/>
    <property type="evidence" value="ECO:0007669"/>
    <property type="project" value="TreeGrafter"/>
</dbReference>
<organism evidence="6 7">
    <name type="scientific">Solihabitans fulvus</name>
    <dbReference type="NCBI Taxonomy" id="1892852"/>
    <lineage>
        <taxon>Bacteria</taxon>
        <taxon>Bacillati</taxon>
        <taxon>Actinomycetota</taxon>
        <taxon>Actinomycetes</taxon>
        <taxon>Pseudonocardiales</taxon>
        <taxon>Pseudonocardiaceae</taxon>
        <taxon>Solihabitans</taxon>
    </lineage>
</organism>
<evidence type="ECO:0000313" key="6">
    <source>
        <dbReference type="EMBL" id="KAA2267014.1"/>
    </source>
</evidence>
<comment type="caution">
    <text evidence="6">The sequence shown here is derived from an EMBL/GenBank/DDBJ whole genome shotgun (WGS) entry which is preliminary data.</text>
</comment>
<dbReference type="InterPro" id="IPR036388">
    <property type="entry name" value="WH-like_DNA-bd_sf"/>
</dbReference>
<dbReference type="PROSITE" id="PS51078">
    <property type="entry name" value="ICLR_ED"/>
    <property type="match status" value="1"/>
</dbReference>
<dbReference type="Pfam" id="PF01614">
    <property type="entry name" value="IclR_C"/>
    <property type="match status" value="1"/>
</dbReference>
<dbReference type="PROSITE" id="PS51077">
    <property type="entry name" value="HTH_ICLR"/>
    <property type="match status" value="1"/>
</dbReference>
<dbReference type="InterPro" id="IPR029016">
    <property type="entry name" value="GAF-like_dom_sf"/>
</dbReference>
<dbReference type="GO" id="GO:0045892">
    <property type="term" value="P:negative regulation of DNA-templated transcription"/>
    <property type="evidence" value="ECO:0007669"/>
    <property type="project" value="TreeGrafter"/>
</dbReference>
<dbReference type="PANTHER" id="PTHR30136">
    <property type="entry name" value="HELIX-TURN-HELIX TRANSCRIPTIONAL REGULATOR, ICLR FAMILY"/>
    <property type="match status" value="1"/>
</dbReference>
<dbReference type="SUPFAM" id="SSF55781">
    <property type="entry name" value="GAF domain-like"/>
    <property type="match status" value="1"/>
</dbReference>
<dbReference type="InterPro" id="IPR014757">
    <property type="entry name" value="Tscrpt_reg_IclR_C"/>
</dbReference>
<dbReference type="Gene3D" id="3.30.450.40">
    <property type="match status" value="1"/>
</dbReference>
<evidence type="ECO:0000256" key="3">
    <source>
        <dbReference type="ARBA" id="ARBA00023163"/>
    </source>
</evidence>
<reference evidence="6 7" key="1">
    <citation type="submission" date="2019-09" db="EMBL/GenBank/DDBJ databases">
        <title>Goodfellowia gen. nov., a new genus of the Pseudonocardineae related to Actinoalloteichus, containing Goodfellowia coeruleoviolacea gen. nov., comb. nov. gen. nov., comb. nov.</title>
        <authorList>
            <person name="Labeda D."/>
        </authorList>
    </citation>
    <scope>NUCLEOTIDE SEQUENCE [LARGE SCALE GENOMIC DNA]</scope>
    <source>
        <strain evidence="6 7">AN110305</strain>
    </source>
</reference>
<reference evidence="6 7" key="2">
    <citation type="submission" date="2019-09" db="EMBL/GenBank/DDBJ databases">
        <authorList>
            <person name="Jin C."/>
        </authorList>
    </citation>
    <scope>NUCLEOTIDE SEQUENCE [LARGE SCALE GENOMIC DNA]</scope>
    <source>
        <strain evidence="6 7">AN110305</strain>
    </source>
</reference>
<dbReference type="RefSeq" id="WP_149847322.1">
    <property type="nucleotide sequence ID" value="NZ_VUOB01000001.1"/>
</dbReference>
<dbReference type="PANTHER" id="PTHR30136:SF24">
    <property type="entry name" value="HTH-TYPE TRANSCRIPTIONAL REPRESSOR ALLR"/>
    <property type="match status" value="1"/>
</dbReference>
<gene>
    <name evidence="6" type="ORF">F0L68_00305</name>
</gene>
<dbReference type="GO" id="GO:0003677">
    <property type="term" value="F:DNA binding"/>
    <property type="evidence" value="ECO:0007669"/>
    <property type="project" value="UniProtKB-KW"/>
</dbReference>
<dbReference type="InterPro" id="IPR050707">
    <property type="entry name" value="HTH_MetabolicPath_Reg"/>
</dbReference>
<accession>A0A5B2XWE7</accession>
<evidence type="ECO:0000259" key="5">
    <source>
        <dbReference type="PROSITE" id="PS51078"/>
    </source>
</evidence>
<keyword evidence="2" id="KW-0238">DNA-binding</keyword>
<proteinExistence type="predicted"/>
<dbReference type="AlphaFoldDB" id="A0A5B2XWE7"/>
<dbReference type="Proteomes" id="UP000323454">
    <property type="component" value="Unassembled WGS sequence"/>
</dbReference>
<dbReference type="SUPFAM" id="SSF46785">
    <property type="entry name" value="Winged helix' DNA-binding domain"/>
    <property type="match status" value="1"/>
</dbReference>
<dbReference type="InterPro" id="IPR036390">
    <property type="entry name" value="WH_DNA-bd_sf"/>
</dbReference>
<name>A0A5B2XWE7_9PSEU</name>
<dbReference type="InterPro" id="IPR005471">
    <property type="entry name" value="Tscrpt_reg_IclR_N"/>
</dbReference>
<evidence type="ECO:0000313" key="7">
    <source>
        <dbReference type="Proteomes" id="UP000323454"/>
    </source>
</evidence>
<keyword evidence="3" id="KW-0804">Transcription</keyword>
<dbReference type="SMART" id="SM00346">
    <property type="entry name" value="HTH_ICLR"/>
    <property type="match status" value="1"/>
</dbReference>